<dbReference type="Proteomes" id="UP001391051">
    <property type="component" value="Unassembled WGS sequence"/>
</dbReference>
<dbReference type="EMBL" id="JAQQWE010000004">
    <property type="protein sequence ID" value="KAK7956481.1"/>
    <property type="molecule type" value="Genomic_DNA"/>
</dbReference>
<protein>
    <recommendedName>
        <fullName evidence="5">Major facilitator superfamily (MFS) profile domain-containing protein</fullName>
    </recommendedName>
</protein>
<evidence type="ECO:0000256" key="2">
    <source>
        <dbReference type="SAM" id="Phobius"/>
    </source>
</evidence>
<name>A0ABR1QIB7_9PEZI</name>
<sequence>MSPEARTAPRRSISTPGNAAEPTPDGGTRPVLAPLEVDAGDGNTTTDARIGGGGGGGGPNVQSQRNYIQGWRLYTLITALCLSLLLSTLETTIVSTSLVSITNALGGFEQRDWVVTSYLITYTGKH</sequence>
<evidence type="ECO:0008006" key="5">
    <source>
        <dbReference type="Google" id="ProtNLM"/>
    </source>
</evidence>
<dbReference type="GeneID" id="92074987"/>
<keyword evidence="2" id="KW-1133">Transmembrane helix</keyword>
<evidence type="ECO:0000313" key="4">
    <source>
        <dbReference type="Proteomes" id="UP001391051"/>
    </source>
</evidence>
<organism evidence="3 4">
    <name type="scientific">Apiospora aurea</name>
    <dbReference type="NCBI Taxonomy" id="335848"/>
    <lineage>
        <taxon>Eukaryota</taxon>
        <taxon>Fungi</taxon>
        <taxon>Dikarya</taxon>
        <taxon>Ascomycota</taxon>
        <taxon>Pezizomycotina</taxon>
        <taxon>Sordariomycetes</taxon>
        <taxon>Xylariomycetidae</taxon>
        <taxon>Amphisphaeriales</taxon>
        <taxon>Apiosporaceae</taxon>
        <taxon>Apiospora</taxon>
    </lineage>
</organism>
<feature type="region of interest" description="Disordered" evidence="1">
    <location>
        <begin position="1"/>
        <end position="62"/>
    </location>
</feature>
<comment type="caution">
    <text evidence="3">The sequence shown here is derived from an EMBL/GenBank/DDBJ whole genome shotgun (WGS) entry which is preliminary data.</text>
</comment>
<proteinExistence type="predicted"/>
<keyword evidence="2" id="KW-0812">Transmembrane</keyword>
<evidence type="ECO:0000313" key="3">
    <source>
        <dbReference type="EMBL" id="KAK7956481.1"/>
    </source>
</evidence>
<keyword evidence="2" id="KW-0472">Membrane</keyword>
<evidence type="ECO:0000256" key="1">
    <source>
        <dbReference type="SAM" id="MobiDB-lite"/>
    </source>
</evidence>
<reference evidence="3 4" key="1">
    <citation type="submission" date="2023-01" db="EMBL/GenBank/DDBJ databases">
        <title>Analysis of 21 Apiospora genomes using comparative genomics revels a genus with tremendous synthesis potential of carbohydrate active enzymes and secondary metabolites.</title>
        <authorList>
            <person name="Sorensen T."/>
        </authorList>
    </citation>
    <scope>NUCLEOTIDE SEQUENCE [LARGE SCALE GENOMIC DNA]</scope>
    <source>
        <strain evidence="3 4">CBS 24483</strain>
    </source>
</reference>
<feature type="compositionally biased region" description="Gly residues" evidence="1">
    <location>
        <begin position="50"/>
        <end position="59"/>
    </location>
</feature>
<gene>
    <name evidence="3" type="ORF">PG986_005703</name>
</gene>
<dbReference type="RefSeq" id="XP_066701787.1">
    <property type="nucleotide sequence ID" value="XM_066841925.1"/>
</dbReference>
<feature type="transmembrane region" description="Helical" evidence="2">
    <location>
        <begin position="71"/>
        <end position="89"/>
    </location>
</feature>
<keyword evidence="4" id="KW-1185">Reference proteome</keyword>
<accession>A0ABR1QIB7</accession>